<name>A0A8T0D4U8_9TREM</name>
<proteinExistence type="predicted"/>
<sequence>FSPPEPLEIRERYVPSPPPFERYDSECRRSKEVKVNALRNVLLRQSFAGDPVQDFDREQPEEFPGHRADWIKQRTELFSMQHRLAKEAVASAGNIAAKRLSHGRRISGAKQ</sequence>
<evidence type="ECO:0000313" key="2">
    <source>
        <dbReference type="Proteomes" id="UP000699462"/>
    </source>
</evidence>
<dbReference type="EMBL" id="JTDF01016340">
    <property type="protein sequence ID" value="KAF8562875.1"/>
    <property type="molecule type" value="Genomic_DNA"/>
</dbReference>
<feature type="non-terminal residue" evidence="1">
    <location>
        <position position="111"/>
    </location>
</feature>
<comment type="caution">
    <text evidence="1">The sequence shown here is derived from an EMBL/GenBank/DDBJ whole genome shotgun (WGS) entry which is preliminary data.</text>
</comment>
<dbReference type="AlphaFoldDB" id="A0A8T0D4U8"/>
<gene>
    <name evidence="1" type="ORF">P879_10869</name>
</gene>
<evidence type="ECO:0000313" key="1">
    <source>
        <dbReference type="EMBL" id="KAF8562875.1"/>
    </source>
</evidence>
<dbReference type="Proteomes" id="UP000699462">
    <property type="component" value="Unassembled WGS sequence"/>
</dbReference>
<keyword evidence="2" id="KW-1185">Reference proteome</keyword>
<reference evidence="1 2" key="1">
    <citation type="submission" date="2019-07" db="EMBL/GenBank/DDBJ databases">
        <title>Annotation for the trematode Paragonimus westermani.</title>
        <authorList>
            <person name="Choi Y.-J."/>
        </authorList>
    </citation>
    <scope>NUCLEOTIDE SEQUENCE [LARGE SCALE GENOMIC DNA]</scope>
    <source>
        <strain evidence="1">180907_Pwestermani</strain>
    </source>
</reference>
<protein>
    <submittedName>
        <fullName evidence="1">Uncharacterized protein</fullName>
    </submittedName>
</protein>
<organism evidence="1 2">
    <name type="scientific">Paragonimus westermani</name>
    <dbReference type="NCBI Taxonomy" id="34504"/>
    <lineage>
        <taxon>Eukaryota</taxon>
        <taxon>Metazoa</taxon>
        <taxon>Spiralia</taxon>
        <taxon>Lophotrochozoa</taxon>
        <taxon>Platyhelminthes</taxon>
        <taxon>Trematoda</taxon>
        <taxon>Digenea</taxon>
        <taxon>Plagiorchiida</taxon>
        <taxon>Troglotremata</taxon>
        <taxon>Troglotrematidae</taxon>
        <taxon>Paragonimus</taxon>
    </lineage>
</organism>
<accession>A0A8T0D4U8</accession>
<dbReference type="OrthoDB" id="43122at2759"/>